<accession>Q4R9Q0</accession>
<feature type="region of interest" description="Disordered" evidence="1">
    <location>
        <begin position="69"/>
        <end position="109"/>
    </location>
</feature>
<dbReference type="KEGG" id="tng:GSTEN00037409G001"/>
<feature type="compositionally biased region" description="Basic and acidic residues" evidence="1">
    <location>
        <begin position="73"/>
        <end position="109"/>
    </location>
</feature>
<organism evidence="2">
    <name type="scientific">Tetraodon nigroviridis</name>
    <name type="common">Spotted green pufferfish</name>
    <name type="synonym">Chelonodon nigroviridis</name>
    <dbReference type="NCBI Taxonomy" id="99883"/>
    <lineage>
        <taxon>Eukaryota</taxon>
        <taxon>Metazoa</taxon>
        <taxon>Chordata</taxon>
        <taxon>Craniata</taxon>
        <taxon>Vertebrata</taxon>
        <taxon>Euteleostomi</taxon>
        <taxon>Actinopterygii</taxon>
        <taxon>Neopterygii</taxon>
        <taxon>Teleostei</taxon>
        <taxon>Neoteleostei</taxon>
        <taxon>Acanthomorphata</taxon>
        <taxon>Eupercaria</taxon>
        <taxon>Tetraodontiformes</taxon>
        <taxon>Tetradontoidea</taxon>
        <taxon>Tetraodontidae</taxon>
        <taxon>Tetraodon</taxon>
    </lineage>
</organism>
<proteinExistence type="predicted"/>
<dbReference type="EMBL" id="CAAE01025596">
    <property type="protein sequence ID" value="CAG14883.1"/>
    <property type="molecule type" value="Genomic_DNA"/>
</dbReference>
<feature type="region of interest" description="Disordered" evidence="1">
    <location>
        <begin position="1"/>
        <end position="52"/>
    </location>
</feature>
<evidence type="ECO:0000313" key="2">
    <source>
        <dbReference type="EMBL" id="CAG14883.1"/>
    </source>
</evidence>
<feature type="compositionally biased region" description="Basic and acidic residues" evidence="1">
    <location>
        <begin position="34"/>
        <end position="52"/>
    </location>
</feature>
<name>Q4R9Q0_TETNG</name>
<gene>
    <name evidence="2" type="ORF">GSTENG00037409001</name>
</gene>
<evidence type="ECO:0000256" key="1">
    <source>
        <dbReference type="SAM" id="MobiDB-lite"/>
    </source>
</evidence>
<dbReference type="AlphaFoldDB" id="Q4R9Q0"/>
<sequence>MTLTEDRRAAAGLTRACRNTDEEGRSQDGWAAEGWREGWRDEGDQRQERKYREKERRWQIEEDWSILTNATTRAHDSQICGEREEERGRERKSEGARERGKEGGREGVY</sequence>
<reference evidence="2" key="1">
    <citation type="journal article" date="2004" name="Nature">
        <title>Genome duplication in the teleost fish Tetraodon nigroviridis reveals the early vertebrate proto-karyotype.</title>
        <authorList>
            <person name="Jaillon O."/>
            <person name="Aury J.-M."/>
            <person name="Brunet F."/>
            <person name="Petit J.-L."/>
            <person name="Stange-Thomann N."/>
            <person name="Mauceli E."/>
            <person name="Bouneau L."/>
            <person name="Fischer C."/>
            <person name="Ozouf-Costaz C."/>
            <person name="Bernot A."/>
            <person name="Nicaud S."/>
            <person name="Jaffe D."/>
            <person name="Fisher S."/>
            <person name="Lutfalla G."/>
            <person name="Dossat C."/>
            <person name="Segurens B."/>
            <person name="Dasilva C."/>
            <person name="Salanoubat M."/>
            <person name="Levy M."/>
            <person name="Boudet N."/>
            <person name="Castellano S."/>
            <person name="Anthouard V."/>
            <person name="Jubin C."/>
            <person name="Castelli V."/>
            <person name="Katinka M."/>
            <person name="Vacherie B."/>
            <person name="Biemont C."/>
            <person name="Skalli Z."/>
            <person name="Cattolico L."/>
            <person name="Poulain J."/>
            <person name="De Berardinis V."/>
            <person name="Cruaud C."/>
            <person name="Duprat S."/>
            <person name="Brottier P."/>
            <person name="Coutanceau J.-P."/>
            <person name="Gouzy J."/>
            <person name="Parra G."/>
            <person name="Lardier G."/>
            <person name="Chapple C."/>
            <person name="McKernan K.J."/>
            <person name="McEwan P."/>
            <person name="Bosak S."/>
            <person name="Kellis M."/>
            <person name="Volff J.-N."/>
            <person name="Guigo R."/>
            <person name="Zody M.C."/>
            <person name="Mesirov J."/>
            <person name="Lindblad-Toh K."/>
            <person name="Birren B."/>
            <person name="Nusbaum C."/>
            <person name="Kahn D."/>
            <person name="Robinson-Rechavi M."/>
            <person name="Laudet V."/>
            <person name="Schachter V."/>
            <person name="Quetier F."/>
            <person name="Saurin W."/>
            <person name="Scarpelli C."/>
            <person name="Wincker P."/>
            <person name="Lander E.S."/>
            <person name="Weissenbach J."/>
            <person name="Roest Crollius H."/>
        </authorList>
    </citation>
    <scope>NUCLEOTIDE SEQUENCE [LARGE SCALE GENOMIC DNA]</scope>
</reference>
<protein>
    <submittedName>
        <fullName evidence="2">(spotted green pufferfish) hypothetical protein</fullName>
    </submittedName>
</protein>
<reference evidence="2" key="2">
    <citation type="submission" date="2004-02" db="EMBL/GenBank/DDBJ databases">
        <authorList>
            <consortium name="Genoscope"/>
            <consortium name="Whitehead Institute Centre for Genome Research"/>
        </authorList>
    </citation>
    <scope>NUCLEOTIDE SEQUENCE</scope>
</reference>
<comment type="caution">
    <text evidence="2">The sequence shown here is derived from an EMBL/GenBank/DDBJ whole genome shotgun (WGS) entry which is preliminary data.</text>
</comment>